<gene>
    <name evidence="2" type="ORF">HDF12_003001</name>
</gene>
<dbReference type="InterPro" id="IPR037185">
    <property type="entry name" value="EmrE-like"/>
</dbReference>
<keyword evidence="1" id="KW-0472">Membrane</keyword>
<sequence>MTLTRSKKRFYDFLIRDMVLYVELSSRVSSHRNMSRIATVLILLAAAALEAGGDALIRAGLHSNSARARILMFGAAAIILFAYGWTVNAPPWDFGRLLGLYVVFFFVVAQLLSWLIFKQVPSPTILIGGTLIVAGGIVVSLSKT</sequence>
<proteinExistence type="predicted"/>
<reference evidence="2 3" key="1">
    <citation type="submission" date="2020-07" db="EMBL/GenBank/DDBJ databases">
        <title>Genomic Encyclopedia of Type Strains, Phase IV (KMG-V): Genome sequencing to study the core and pangenomes of soil and plant-associated prokaryotes.</title>
        <authorList>
            <person name="Whitman W."/>
        </authorList>
    </citation>
    <scope>NUCLEOTIDE SEQUENCE [LARGE SCALE GENOMIC DNA]</scope>
    <source>
        <strain evidence="2 3">M8UP30</strain>
    </source>
</reference>
<evidence type="ECO:0000313" key="2">
    <source>
        <dbReference type="EMBL" id="NYF52602.1"/>
    </source>
</evidence>
<protein>
    <submittedName>
        <fullName evidence="2">Small multidrug resistance family-3 protein</fullName>
    </submittedName>
</protein>
<dbReference type="SUPFAM" id="SSF103481">
    <property type="entry name" value="Multidrug resistance efflux transporter EmrE"/>
    <property type="match status" value="1"/>
</dbReference>
<keyword evidence="1" id="KW-0812">Transmembrane</keyword>
<dbReference type="Proteomes" id="UP000534186">
    <property type="component" value="Unassembled WGS sequence"/>
</dbReference>
<comment type="caution">
    <text evidence="2">The sequence shown here is derived from an EMBL/GenBank/DDBJ whole genome shotgun (WGS) entry which is preliminary data.</text>
</comment>
<organism evidence="2 3">
    <name type="scientific">Tunturiibacter lichenicola</name>
    <dbReference type="NCBI Taxonomy" id="2051959"/>
    <lineage>
        <taxon>Bacteria</taxon>
        <taxon>Pseudomonadati</taxon>
        <taxon>Acidobacteriota</taxon>
        <taxon>Terriglobia</taxon>
        <taxon>Terriglobales</taxon>
        <taxon>Acidobacteriaceae</taxon>
        <taxon>Tunturiibacter</taxon>
    </lineage>
</organism>
<feature type="transmembrane region" description="Helical" evidence="1">
    <location>
        <begin position="69"/>
        <end position="86"/>
    </location>
</feature>
<keyword evidence="1" id="KW-1133">Transmembrane helix</keyword>
<dbReference type="EMBL" id="JACCCV010000002">
    <property type="protein sequence ID" value="NYF52602.1"/>
    <property type="molecule type" value="Genomic_DNA"/>
</dbReference>
<evidence type="ECO:0000256" key="1">
    <source>
        <dbReference type="SAM" id="Phobius"/>
    </source>
</evidence>
<evidence type="ECO:0000313" key="3">
    <source>
        <dbReference type="Proteomes" id="UP000534186"/>
    </source>
</evidence>
<name>A0A7Y9T3R0_9BACT</name>
<dbReference type="AlphaFoldDB" id="A0A7Y9T3R0"/>
<accession>A0A7Y9T3R0</accession>
<feature type="transmembrane region" description="Helical" evidence="1">
    <location>
        <begin position="123"/>
        <end position="141"/>
    </location>
</feature>
<feature type="transmembrane region" description="Helical" evidence="1">
    <location>
        <begin position="98"/>
        <end position="117"/>
    </location>
</feature>